<reference evidence="2" key="2">
    <citation type="submission" date="2020-09" db="EMBL/GenBank/DDBJ databases">
        <authorList>
            <person name="Sun Q."/>
            <person name="Zhou Y."/>
        </authorList>
    </citation>
    <scope>NUCLEOTIDE SEQUENCE</scope>
    <source>
        <strain evidence="2">CGMCC 1.15725</strain>
    </source>
</reference>
<feature type="domain" description="PTS EIIA type-2" evidence="1">
    <location>
        <begin position="6"/>
        <end position="149"/>
    </location>
</feature>
<dbReference type="SUPFAM" id="SSF55804">
    <property type="entry name" value="Phoshotransferase/anion transport protein"/>
    <property type="match status" value="1"/>
</dbReference>
<dbReference type="EMBL" id="BMJQ01000010">
    <property type="protein sequence ID" value="GGF30017.1"/>
    <property type="molecule type" value="Genomic_DNA"/>
</dbReference>
<proteinExistence type="predicted"/>
<evidence type="ECO:0000259" key="1">
    <source>
        <dbReference type="PROSITE" id="PS51094"/>
    </source>
</evidence>
<evidence type="ECO:0000313" key="2">
    <source>
        <dbReference type="EMBL" id="GGF30017.1"/>
    </source>
</evidence>
<dbReference type="PANTHER" id="PTHR47738">
    <property type="entry name" value="PTS SYSTEM FRUCTOSE-LIKE EIIA COMPONENT-RELATED"/>
    <property type="match status" value="1"/>
</dbReference>
<dbReference type="Gene3D" id="3.40.930.10">
    <property type="entry name" value="Mannitol-specific EII, Chain A"/>
    <property type="match status" value="1"/>
</dbReference>
<comment type="caution">
    <text evidence="2">The sequence shown here is derived from an EMBL/GenBank/DDBJ whole genome shotgun (WGS) entry which is preliminary data.</text>
</comment>
<dbReference type="InterPro" id="IPR051541">
    <property type="entry name" value="PTS_SugarTrans_NitroReg"/>
</dbReference>
<dbReference type="Proteomes" id="UP000646365">
    <property type="component" value="Unassembled WGS sequence"/>
</dbReference>
<dbReference type="PANTHER" id="PTHR47738:SF1">
    <property type="entry name" value="NITROGEN REGULATORY PROTEIN"/>
    <property type="match status" value="1"/>
</dbReference>
<dbReference type="RefSeq" id="WP_189049029.1">
    <property type="nucleotide sequence ID" value="NZ_BMJQ01000010.1"/>
</dbReference>
<gene>
    <name evidence="2" type="primary">ptsN</name>
    <name evidence="2" type="ORF">GCM10011611_40110</name>
</gene>
<dbReference type="PROSITE" id="PS00372">
    <property type="entry name" value="PTS_EIIA_TYPE_2_HIS"/>
    <property type="match status" value="1"/>
</dbReference>
<keyword evidence="3" id="KW-1185">Reference proteome</keyword>
<organism evidence="2 3">
    <name type="scientific">Aliidongia dinghuensis</name>
    <dbReference type="NCBI Taxonomy" id="1867774"/>
    <lineage>
        <taxon>Bacteria</taxon>
        <taxon>Pseudomonadati</taxon>
        <taxon>Pseudomonadota</taxon>
        <taxon>Alphaproteobacteria</taxon>
        <taxon>Rhodospirillales</taxon>
        <taxon>Dongiaceae</taxon>
        <taxon>Aliidongia</taxon>
    </lineage>
</organism>
<dbReference type="GO" id="GO:0030295">
    <property type="term" value="F:protein kinase activator activity"/>
    <property type="evidence" value="ECO:0007669"/>
    <property type="project" value="TreeGrafter"/>
</dbReference>
<dbReference type="Pfam" id="PF00359">
    <property type="entry name" value="PTS_EIIA_2"/>
    <property type="match status" value="1"/>
</dbReference>
<name>A0A8J2YXL9_9PROT</name>
<protein>
    <submittedName>
        <fullName evidence="2">Nitrogen regulatory protein</fullName>
    </submittedName>
</protein>
<sequence length="156" mass="16035">MTFPLDLLPPDRVFGGLSATSKAEALGQLAARAAAALGLPTGLVLQSLLWREALGSTAIGHGVAIPHAVLPVLDHSFALFARAAVPIPFDGVDGRPVSAIFLLLTPEDCAAESTHLLAQVCRGLRDPQALPALDRAGSDAALYATLTGLLVGRRAA</sequence>
<evidence type="ECO:0000313" key="3">
    <source>
        <dbReference type="Proteomes" id="UP000646365"/>
    </source>
</evidence>
<dbReference type="InterPro" id="IPR016152">
    <property type="entry name" value="PTrfase/Anion_transptr"/>
</dbReference>
<dbReference type="InterPro" id="IPR002178">
    <property type="entry name" value="PTS_EIIA_type-2_dom"/>
</dbReference>
<reference evidence="2" key="1">
    <citation type="journal article" date="2014" name="Int. J. Syst. Evol. Microbiol.">
        <title>Complete genome sequence of Corynebacterium casei LMG S-19264T (=DSM 44701T), isolated from a smear-ripened cheese.</title>
        <authorList>
            <consortium name="US DOE Joint Genome Institute (JGI-PGF)"/>
            <person name="Walter F."/>
            <person name="Albersmeier A."/>
            <person name="Kalinowski J."/>
            <person name="Ruckert C."/>
        </authorList>
    </citation>
    <scope>NUCLEOTIDE SEQUENCE</scope>
    <source>
        <strain evidence="2">CGMCC 1.15725</strain>
    </source>
</reference>
<dbReference type="AlphaFoldDB" id="A0A8J2YXL9"/>
<accession>A0A8J2YXL9</accession>
<dbReference type="PROSITE" id="PS51094">
    <property type="entry name" value="PTS_EIIA_TYPE_2"/>
    <property type="match status" value="1"/>
</dbReference>